<evidence type="ECO:0000256" key="1">
    <source>
        <dbReference type="SAM" id="MobiDB-lite"/>
    </source>
</evidence>
<feature type="region of interest" description="Disordered" evidence="1">
    <location>
        <begin position="37"/>
        <end position="59"/>
    </location>
</feature>
<sequence>MIRYMALVSAMERTEHKARKKGTSALLSSKVTNMVLRKRNKARYSPLHNEDEAGDEDEL</sequence>
<organismHost>
    <name type="scientific">Homo sapiens</name>
    <name type="common">Human</name>
    <dbReference type="NCBI Taxonomy" id="9606"/>
</organismHost>
<protein>
    <submittedName>
        <fullName evidence="2">UL27</fullName>
    </submittedName>
</protein>
<organism evidence="2">
    <name type="scientific">Human herpesvirus 2</name>
    <name type="common">HHV-2</name>
    <name type="synonym">Human herpes simplex virus 2</name>
    <dbReference type="NCBI Taxonomy" id="10310"/>
    <lineage>
        <taxon>Viruses</taxon>
        <taxon>Duplodnaviria</taxon>
        <taxon>Heunggongvirae</taxon>
        <taxon>Peploviricota</taxon>
        <taxon>Herviviricetes</taxon>
        <taxon>Herpesvirales</taxon>
        <taxon>Orthoherpesviridae</taxon>
        <taxon>Alphaherpesvirinae</taxon>
        <taxon>Simplexvirus</taxon>
        <taxon>Simplexvirus humanalpha2</taxon>
    </lineage>
</organism>
<proteinExistence type="predicted"/>
<reference evidence="2" key="1">
    <citation type="submission" date="2018-08" db="EMBL/GenBank/DDBJ databases">
        <title>HSV2 whole genome sequences from clinical isolates.</title>
        <authorList>
            <person name="Roychoudhury P."/>
            <person name="Greninger A.L."/>
            <person name="Jerome K.R."/>
            <person name="Johnston C."/>
            <person name="Wald A."/>
            <person name="Xie H."/>
        </authorList>
    </citation>
    <scope>NUCLEOTIDE SEQUENCE</scope>
    <source>
        <strain evidence="2">2000-9815</strain>
    </source>
</reference>
<evidence type="ECO:0000313" key="2">
    <source>
        <dbReference type="EMBL" id="QBH82799.1"/>
    </source>
</evidence>
<accession>A0A481TMK8</accession>
<name>A0A481TMK8_HHV2</name>
<dbReference type="EMBL" id="MH790634">
    <property type="protein sequence ID" value="QBH82799.1"/>
    <property type="molecule type" value="Genomic_DNA"/>
</dbReference>